<evidence type="ECO:0000259" key="1">
    <source>
        <dbReference type="Pfam" id="PF04149"/>
    </source>
</evidence>
<dbReference type="Proteomes" id="UP000254869">
    <property type="component" value="Unassembled WGS sequence"/>
</dbReference>
<reference evidence="2 3" key="1">
    <citation type="submission" date="2018-07" db="EMBL/GenBank/DDBJ databases">
        <title>Genomic Encyclopedia of Type Strains, Phase IV (KMG-IV): sequencing the most valuable type-strain genomes for metagenomic binning, comparative biology and taxonomic classification.</title>
        <authorList>
            <person name="Goeker M."/>
        </authorList>
    </citation>
    <scope>NUCLEOTIDE SEQUENCE [LARGE SCALE GENOMIC DNA]</scope>
    <source>
        <strain evidence="2 3">DSM 44290</strain>
    </source>
</reference>
<comment type="caution">
    <text evidence="2">The sequence shown here is derived from an EMBL/GenBank/DDBJ whole genome shotgun (WGS) entry which is preliminary data.</text>
</comment>
<protein>
    <submittedName>
        <fullName evidence="2">Uncharacterized protein DUF397</fullName>
    </submittedName>
</protein>
<evidence type="ECO:0000313" key="2">
    <source>
        <dbReference type="EMBL" id="RDI65821.1"/>
    </source>
</evidence>
<accession>A0A370I6U0</accession>
<proteinExistence type="predicted"/>
<evidence type="ECO:0000313" key="3">
    <source>
        <dbReference type="Proteomes" id="UP000254869"/>
    </source>
</evidence>
<keyword evidence="3" id="KW-1185">Reference proteome</keyword>
<dbReference type="Pfam" id="PF04149">
    <property type="entry name" value="DUF397"/>
    <property type="match status" value="1"/>
</dbReference>
<name>A0A370I6U0_9NOCA</name>
<gene>
    <name evidence="2" type="ORF">DFR76_105137</name>
</gene>
<dbReference type="STRING" id="1210086.GCA_001613105_04186"/>
<dbReference type="InterPro" id="IPR007278">
    <property type="entry name" value="DUF397"/>
</dbReference>
<organism evidence="2 3">
    <name type="scientific">Nocardia pseudobrasiliensis</name>
    <dbReference type="NCBI Taxonomy" id="45979"/>
    <lineage>
        <taxon>Bacteria</taxon>
        <taxon>Bacillati</taxon>
        <taxon>Actinomycetota</taxon>
        <taxon>Actinomycetes</taxon>
        <taxon>Mycobacteriales</taxon>
        <taxon>Nocardiaceae</taxon>
        <taxon>Nocardia</taxon>
    </lineage>
</organism>
<feature type="domain" description="DUF397" evidence="1">
    <location>
        <begin position="8"/>
        <end position="61"/>
    </location>
</feature>
<sequence>MKVDYSGAQWRKSRHSGPDGNCVEVAFLVDGNVGVRDTKDRGIGPVLAFTPGEWDAFVGGVSEGEFRRA</sequence>
<dbReference type="AlphaFoldDB" id="A0A370I6U0"/>
<dbReference type="EMBL" id="QQBC01000005">
    <property type="protein sequence ID" value="RDI65821.1"/>
    <property type="molecule type" value="Genomic_DNA"/>
</dbReference>